<sequence length="173" mass="18257">MVIIAGVGLAIFKLWFDAQVDHPNAQVIGVTEGTSRAEAEARISSNGFTLEKSNSEGRVYIKGGFVIVNDGPQLRCSNVLSSTLPDSGAGAIGVDPCLASRDSNQPKDAACISVTFTKRPTGSEVVDRIIQVNVVEVEDSGTEGKRTRGGVVAAAPETCAKQMESYSLEKRRG</sequence>
<gene>
    <name evidence="1" type="ORF">QO018_004147</name>
</gene>
<organism evidence="1 2">
    <name type="scientific">Azospirillum picis</name>
    <dbReference type="NCBI Taxonomy" id="488438"/>
    <lineage>
        <taxon>Bacteria</taxon>
        <taxon>Pseudomonadati</taxon>
        <taxon>Pseudomonadota</taxon>
        <taxon>Alphaproteobacteria</taxon>
        <taxon>Rhodospirillales</taxon>
        <taxon>Azospirillaceae</taxon>
        <taxon>Azospirillum</taxon>
    </lineage>
</organism>
<evidence type="ECO:0000313" key="2">
    <source>
        <dbReference type="Proteomes" id="UP001244552"/>
    </source>
</evidence>
<dbReference type="EMBL" id="JAUSVU010000017">
    <property type="protein sequence ID" value="MDQ0535269.1"/>
    <property type="molecule type" value="Genomic_DNA"/>
</dbReference>
<evidence type="ECO:0000313" key="1">
    <source>
        <dbReference type="EMBL" id="MDQ0535269.1"/>
    </source>
</evidence>
<comment type="caution">
    <text evidence="1">The sequence shown here is derived from an EMBL/GenBank/DDBJ whole genome shotgun (WGS) entry which is preliminary data.</text>
</comment>
<dbReference type="RefSeq" id="WP_209985610.1">
    <property type="nucleotide sequence ID" value="NZ_JAGINO010000017.1"/>
</dbReference>
<name>A0ABU0MP67_9PROT</name>
<accession>A0ABU0MP67</accession>
<reference evidence="1 2" key="1">
    <citation type="submission" date="2023-07" db="EMBL/GenBank/DDBJ databases">
        <title>Genomic Encyclopedia of Type Strains, Phase IV (KMG-IV): sequencing the most valuable type-strain genomes for metagenomic binning, comparative biology and taxonomic classification.</title>
        <authorList>
            <person name="Goeker M."/>
        </authorList>
    </citation>
    <scope>NUCLEOTIDE SEQUENCE [LARGE SCALE GENOMIC DNA]</scope>
    <source>
        <strain evidence="1 2">DSM 19922</strain>
    </source>
</reference>
<proteinExistence type="predicted"/>
<protein>
    <submittedName>
        <fullName evidence="1">Uncharacterized protein</fullName>
    </submittedName>
</protein>
<dbReference type="Proteomes" id="UP001244552">
    <property type="component" value="Unassembled WGS sequence"/>
</dbReference>
<keyword evidence="2" id="KW-1185">Reference proteome</keyword>